<dbReference type="InterPro" id="IPR009081">
    <property type="entry name" value="PP-bd_ACP"/>
</dbReference>
<dbReference type="InterPro" id="IPR003231">
    <property type="entry name" value="ACP"/>
</dbReference>
<dbReference type="EMBL" id="MFSY01000054">
    <property type="protein sequence ID" value="OGI46141.1"/>
    <property type="molecule type" value="Genomic_DNA"/>
</dbReference>
<protein>
    <recommendedName>
        <fullName evidence="3">Carrier domain-containing protein</fullName>
    </recommendedName>
</protein>
<accession>A0A1F6TLZ9</accession>
<dbReference type="SUPFAM" id="SSF47336">
    <property type="entry name" value="ACP-like"/>
    <property type="match status" value="1"/>
</dbReference>
<keyword evidence="1" id="KW-0596">Phosphopantetheine</keyword>
<dbReference type="Pfam" id="PF00550">
    <property type="entry name" value="PP-binding"/>
    <property type="match status" value="1"/>
</dbReference>
<dbReference type="PANTHER" id="PTHR20863:SF76">
    <property type="entry name" value="CARRIER DOMAIN-CONTAINING PROTEIN"/>
    <property type="match status" value="1"/>
</dbReference>
<dbReference type="GO" id="GO:0009245">
    <property type="term" value="P:lipid A biosynthetic process"/>
    <property type="evidence" value="ECO:0007669"/>
    <property type="project" value="TreeGrafter"/>
</dbReference>
<evidence type="ECO:0000313" key="4">
    <source>
        <dbReference type="EMBL" id="OGI46141.1"/>
    </source>
</evidence>
<dbReference type="GO" id="GO:0005829">
    <property type="term" value="C:cytosol"/>
    <property type="evidence" value="ECO:0007669"/>
    <property type="project" value="TreeGrafter"/>
</dbReference>
<dbReference type="Gene3D" id="1.10.1200.10">
    <property type="entry name" value="ACP-like"/>
    <property type="match status" value="1"/>
</dbReference>
<dbReference type="Proteomes" id="UP000179360">
    <property type="component" value="Unassembled WGS sequence"/>
</dbReference>
<name>A0A1F6TLZ9_9PROT</name>
<sequence>MDNEVQQRVLKVFCEVLERKEDEIQLDASIRSDLQLDSLKQMTLFIALEDEFQRTIPLEVVVGLDTVKDIIDFVVKKVLQEPSAA</sequence>
<dbReference type="GO" id="GO:0000035">
    <property type="term" value="F:acyl binding"/>
    <property type="evidence" value="ECO:0007669"/>
    <property type="project" value="TreeGrafter"/>
</dbReference>
<dbReference type="PROSITE" id="PS50075">
    <property type="entry name" value="CARRIER"/>
    <property type="match status" value="1"/>
</dbReference>
<proteinExistence type="predicted"/>
<evidence type="ECO:0000313" key="5">
    <source>
        <dbReference type="Proteomes" id="UP000179360"/>
    </source>
</evidence>
<evidence type="ECO:0000256" key="1">
    <source>
        <dbReference type="ARBA" id="ARBA00022450"/>
    </source>
</evidence>
<dbReference type="AlphaFoldDB" id="A0A1F6TLZ9"/>
<comment type="caution">
    <text evidence="4">The sequence shown here is derived from an EMBL/GenBank/DDBJ whole genome shotgun (WGS) entry which is preliminary data.</text>
</comment>
<organism evidence="4 5">
    <name type="scientific">Candidatus Muproteobacteria bacterium RIFCSPHIGHO2_01_FULL_65_16</name>
    <dbReference type="NCBI Taxonomy" id="1817764"/>
    <lineage>
        <taxon>Bacteria</taxon>
        <taxon>Pseudomonadati</taxon>
        <taxon>Pseudomonadota</taxon>
        <taxon>Candidatus Muproteobacteria</taxon>
    </lineage>
</organism>
<evidence type="ECO:0000259" key="3">
    <source>
        <dbReference type="PROSITE" id="PS50075"/>
    </source>
</evidence>
<dbReference type="PANTHER" id="PTHR20863">
    <property type="entry name" value="ACYL CARRIER PROTEIN"/>
    <property type="match status" value="1"/>
</dbReference>
<keyword evidence="2" id="KW-0597">Phosphoprotein</keyword>
<dbReference type="GO" id="GO:0016020">
    <property type="term" value="C:membrane"/>
    <property type="evidence" value="ECO:0007669"/>
    <property type="project" value="GOC"/>
</dbReference>
<gene>
    <name evidence="4" type="ORF">A2637_05700</name>
</gene>
<reference evidence="4 5" key="1">
    <citation type="journal article" date="2016" name="Nat. Commun.">
        <title>Thousands of microbial genomes shed light on interconnected biogeochemical processes in an aquifer system.</title>
        <authorList>
            <person name="Anantharaman K."/>
            <person name="Brown C.T."/>
            <person name="Hug L.A."/>
            <person name="Sharon I."/>
            <person name="Castelle C.J."/>
            <person name="Probst A.J."/>
            <person name="Thomas B.C."/>
            <person name="Singh A."/>
            <person name="Wilkins M.J."/>
            <person name="Karaoz U."/>
            <person name="Brodie E.L."/>
            <person name="Williams K.H."/>
            <person name="Hubbard S.S."/>
            <person name="Banfield J.F."/>
        </authorList>
    </citation>
    <scope>NUCLEOTIDE SEQUENCE [LARGE SCALE GENOMIC DNA]</scope>
</reference>
<dbReference type="InterPro" id="IPR036736">
    <property type="entry name" value="ACP-like_sf"/>
</dbReference>
<dbReference type="GO" id="GO:0000036">
    <property type="term" value="F:acyl carrier activity"/>
    <property type="evidence" value="ECO:0007669"/>
    <property type="project" value="TreeGrafter"/>
</dbReference>
<evidence type="ECO:0000256" key="2">
    <source>
        <dbReference type="ARBA" id="ARBA00022553"/>
    </source>
</evidence>
<feature type="domain" description="Carrier" evidence="3">
    <location>
        <begin position="1"/>
        <end position="78"/>
    </location>
</feature>
<dbReference type="STRING" id="1817764.A2637_05700"/>